<dbReference type="STRING" id="1034943.BN59_01490"/>
<dbReference type="InterPro" id="IPR036097">
    <property type="entry name" value="HisK_dim/P_sf"/>
</dbReference>
<dbReference type="Pfam" id="PF00989">
    <property type="entry name" value="PAS"/>
    <property type="match status" value="1"/>
</dbReference>
<dbReference type="CDD" id="cd00082">
    <property type="entry name" value="HisKA"/>
    <property type="match status" value="1"/>
</dbReference>
<evidence type="ECO:0000256" key="4">
    <source>
        <dbReference type="ARBA" id="ARBA00022679"/>
    </source>
</evidence>
<feature type="domain" description="PAS" evidence="13">
    <location>
        <begin position="409"/>
        <end position="479"/>
    </location>
</feature>
<dbReference type="InterPro" id="IPR001789">
    <property type="entry name" value="Sig_transdc_resp-reg_receiver"/>
</dbReference>
<dbReference type="SMART" id="SM00388">
    <property type="entry name" value="HisKA"/>
    <property type="match status" value="1"/>
</dbReference>
<evidence type="ECO:0000313" key="15">
    <source>
        <dbReference type="EMBL" id="CDZ77208.1"/>
    </source>
</evidence>
<name>A0A078KZL0_9GAMM</name>
<organism evidence="15 16">
    <name type="scientific">Legionella massiliensis</name>
    <dbReference type="NCBI Taxonomy" id="1034943"/>
    <lineage>
        <taxon>Bacteria</taxon>
        <taxon>Pseudomonadati</taxon>
        <taxon>Pseudomonadota</taxon>
        <taxon>Gammaproteobacteria</taxon>
        <taxon>Legionellales</taxon>
        <taxon>Legionellaceae</taxon>
        <taxon>Legionella</taxon>
    </lineage>
</organism>
<dbReference type="SUPFAM" id="SSF52172">
    <property type="entry name" value="CheY-like"/>
    <property type="match status" value="1"/>
</dbReference>
<dbReference type="PRINTS" id="PR00344">
    <property type="entry name" value="BCTRLSENSOR"/>
</dbReference>
<sequence length="912" mass="101194">MKRNLIWLFALLTVAIGVSVLIGWTFDIQILKSVLPESTTMKVNTAFSLILCGLSIIYLDFFSQSKFFRLVVILQSIIVISIALLTVLEYLLQLNLGLDLLVFEDRSNLINPGRMSPTTAFCLLNIAIATLLLAATRTLFFKKPIAAALTTTVIIISGLILISYLPQLLWGYPIFSYANMSLHTSLLCVALGFSLLMLIKREDNFRWALNSSITGGCIVWLLSLLVISSAYYNFINQMKISNEEITQTQKVIKELSKVILVLDSYDTNEDYYKSTGNKVYLDARAENKKNIYNYFDRVDALIDDRSSQQSILNGLKALIIQKIDLVEKSGGENITIKETAVNQQILEKLNQLESEQDRIFTQRELSQNILSNQALLLSPLGIFLSISMLSIGLFIFNANSLEQKKIRAKQSQLAEIVESSDDGIIGKDLNSVITSWNVGAEQIFGYTANEMIGQSILALIPPDRVQEEAQIMDKIKRGEKIEHFETVRKRKDGKPIDVSVTISPIKNAEQEIIGASKIVRDITEKNQLELQFRQSQKMSAIGQLTGGVAHDFNNLLGIILGNLDLLERNLSGNEEALKRVKNALNAATRGADLTKRLLAFSRLQHLSPAPTRLEDSVNNVVEMASRILGEGIQITTHLDCSIPPVLIDVTELESALINLAVNARDAMPQGGKLVFITKMLNLDSNYLAVQAGDIKPGMYACVSVTDTGEGMPPEVLERVFEPFFTTKPRGKGTGMGLSMVYGFVKQSGGIIRIYTEEGQGTTISLYLPFATTLEVPLEKEKVIIKQQRFSGKALVVDDEIDLLEIASVYVKELGFEVFHATDANNALNVLEQHPDIVLLVTDIVMPGTMNGIELAKRVKHIKQDIVVVYTSGFPAETLSDKSANIEAILINKPYNRELFESTICRAMSSDAM</sequence>
<dbReference type="PANTHER" id="PTHR43065:SF49">
    <property type="entry name" value="HISTIDINE KINASE"/>
    <property type="match status" value="1"/>
</dbReference>
<dbReference type="InterPro" id="IPR004358">
    <property type="entry name" value="Sig_transdc_His_kin-like_C"/>
</dbReference>
<dbReference type="Gene3D" id="1.10.287.130">
    <property type="match status" value="1"/>
</dbReference>
<dbReference type="Pfam" id="PF02518">
    <property type="entry name" value="HATPase_c"/>
    <property type="match status" value="1"/>
</dbReference>
<dbReference type="RefSeq" id="WP_052403180.1">
    <property type="nucleotide sequence ID" value="NZ_CCVW01000001.1"/>
</dbReference>
<dbReference type="SMART" id="SM00387">
    <property type="entry name" value="HATPase_c"/>
    <property type="match status" value="1"/>
</dbReference>
<dbReference type="InterPro" id="IPR036890">
    <property type="entry name" value="HATPase_C_sf"/>
</dbReference>
<feature type="domain" description="PAC" evidence="14">
    <location>
        <begin position="482"/>
        <end position="534"/>
    </location>
</feature>
<feature type="transmembrane region" description="Helical" evidence="10">
    <location>
        <begin position="145"/>
        <end position="165"/>
    </location>
</feature>
<dbReference type="PANTHER" id="PTHR43065">
    <property type="entry name" value="SENSOR HISTIDINE KINASE"/>
    <property type="match status" value="1"/>
</dbReference>
<feature type="modified residue" description="4-aspartylphosphate" evidence="9">
    <location>
        <position position="842"/>
    </location>
</feature>
<feature type="domain" description="Histidine kinase" evidence="11">
    <location>
        <begin position="547"/>
        <end position="771"/>
    </location>
</feature>
<dbReference type="Gene3D" id="3.30.565.10">
    <property type="entry name" value="Histidine kinase-like ATPase, C-terminal domain"/>
    <property type="match status" value="1"/>
</dbReference>
<dbReference type="Pfam" id="PF00512">
    <property type="entry name" value="HisKA"/>
    <property type="match status" value="1"/>
</dbReference>
<dbReference type="SUPFAM" id="SSF55785">
    <property type="entry name" value="PYP-like sensor domain (PAS domain)"/>
    <property type="match status" value="1"/>
</dbReference>
<dbReference type="eggNOG" id="COG4191">
    <property type="taxonomic scope" value="Bacteria"/>
</dbReference>
<evidence type="ECO:0000256" key="3">
    <source>
        <dbReference type="ARBA" id="ARBA00022553"/>
    </source>
</evidence>
<gene>
    <name evidence="15" type="ORF">BN59_01490</name>
</gene>
<accession>A0A078KZL0</accession>
<feature type="transmembrane region" description="Helical" evidence="10">
    <location>
        <begin position="70"/>
        <end position="92"/>
    </location>
</feature>
<evidence type="ECO:0000256" key="6">
    <source>
        <dbReference type="ARBA" id="ARBA00022777"/>
    </source>
</evidence>
<dbReference type="SMART" id="SM00086">
    <property type="entry name" value="PAC"/>
    <property type="match status" value="1"/>
</dbReference>
<dbReference type="Proteomes" id="UP000044071">
    <property type="component" value="Unassembled WGS sequence"/>
</dbReference>
<keyword evidence="5" id="KW-0547">Nucleotide-binding</keyword>
<comment type="catalytic activity">
    <reaction evidence="1">
        <text>ATP + protein L-histidine = ADP + protein N-phospho-L-histidine.</text>
        <dbReference type="EC" id="2.7.13.3"/>
    </reaction>
</comment>
<dbReference type="InterPro" id="IPR000700">
    <property type="entry name" value="PAS-assoc_C"/>
</dbReference>
<evidence type="ECO:0000313" key="16">
    <source>
        <dbReference type="Proteomes" id="UP000044071"/>
    </source>
</evidence>
<evidence type="ECO:0000256" key="8">
    <source>
        <dbReference type="ARBA" id="ARBA00023012"/>
    </source>
</evidence>
<keyword evidence="10" id="KW-0812">Transmembrane</keyword>
<keyword evidence="4" id="KW-0808">Transferase</keyword>
<evidence type="ECO:0000256" key="5">
    <source>
        <dbReference type="ARBA" id="ARBA00022741"/>
    </source>
</evidence>
<dbReference type="SMART" id="SM00091">
    <property type="entry name" value="PAS"/>
    <property type="match status" value="1"/>
</dbReference>
<dbReference type="PROSITE" id="PS50109">
    <property type="entry name" value="HIS_KIN"/>
    <property type="match status" value="1"/>
</dbReference>
<dbReference type="EMBL" id="CCSB01000001">
    <property type="protein sequence ID" value="CDZ77208.1"/>
    <property type="molecule type" value="Genomic_DNA"/>
</dbReference>
<dbReference type="Gene3D" id="3.40.50.2300">
    <property type="match status" value="1"/>
</dbReference>
<evidence type="ECO:0000256" key="10">
    <source>
        <dbReference type="SAM" id="Phobius"/>
    </source>
</evidence>
<evidence type="ECO:0000259" key="13">
    <source>
        <dbReference type="PROSITE" id="PS50112"/>
    </source>
</evidence>
<evidence type="ECO:0000256" key="9">
    <source>
        <dbReference type="PROSITE-ProRule" id="PRU00169"/>
    </source>
</evidence>
<dbReference type="Gene3D" id="3.30.450.20">
    <property type="entry name" value="PAS domain"/>
    <property type="match status" value="1"/>
</dbReference>
<feature type="transmembrane region" description="Helical" evidence="10">
    <location>
        <begin position="112"/>
        <end position="133"/>
    </location>
</feature>
<evidence type="ECO:0000259" key="14">
    <source>
        <dbReference type="PROSITE" id="PS50113"/>
    </source>
</evidence>
<keyword evidence="16" id="KW-1185">Reference proteome</keyword>
<evidence type="ECO:0000256" key="2">
    <source>
        <dbReference type="ARBA" id="ARBA00012438"/>
    </source>
</evidence>
<dbReference type="Pfam" id="PF00072">
    <property type="entry name" value="Response_reg"/>
    <property type="match status" value="1"/>
</dbReference>
<evidence type="ECO:0000259" key="12">
    <source>
        <dbReference type="PROSITE" id="PS50110"/>
    </source>
</evidence>
<dbReference type="InterPro" id="IPR000014">
    <property type="entry name" value="PAS"/>
</dbReference>
<reference evidence="15 16" key="1">
    <citation type="submission" date="2014-06" db="EMBL/GenBank/DDBJ databases">
        <authorList>
            <person name="Urmite Genomes Urmite Genomes"/>
        </authorList>
    </citation>
    <scope>NUCLEOTIDE SEQUENCE [LARGE SCALE GENOMIC DNA]</scope>
</reference>
<evidence type="ECO:0000256" key="1">
    <source>
        <dbReference type="ARBA" id="ARBA00000085"/>
    </source>
</evidence>
<feature type="transmembrane region" description="Helical" evidence="10">
    <location>
        <begin position="177"/>
        <end position="199"/>
    </location>
</feature>
<dbReference type="AlphaFoldDB" id="A0A078KZL0"/>
<dbReference type="GO" id="GO:0005524">
    <property type="term" value="F:ATP binding"/>
    <property type="evidence" value="ECO:0007669"/>
    <property type="project" value="UniProtKB-KW"/>
</dbReference>
<dbReference type="InterPro" id="IPR005467">
    <property type="entry name" value="His_kinase_dom"/>
</dbReference>
<dbReference type="SUPFAM" id="SSF47384">
    <property type="entry name" value="Homodimeric domain of signal transducing histidine kinase"/>
    <property type="match status" value="1"/>
</dbReference>
<dbReference type="EC" id="2.7.13.3" evidence="2"/>
<keyword evidence="10" id="KW-0472">Membrane</keyword>
<dbReference type="PROSITE" id="PS50110">
    <property type="entry name" value="RESPONSE_REGULATORY"/>
    <property type="match status" value="1"/>
</dbReference>
<dbReference type="SMART" id="SM00448">
    <property type="entry name" value="REC"/>
    <property type="match status" value="1"/>
</dbReference>
<dbReference type="NCBIfam" id="TIGR00229">
    <property type="entry name" value="sensory_box"/>
    <property type="match status" value="1"/>
</dbReference>
<feature type="transmembrane region" description="Helical" evidence="10">
    <location>
        <begin position="5"/>
        <end position="26"/>
    </location>
</feature>
<proteinExistence type="predicted"/>
<dbReference type="InterPro" id="IPR013767">
    <property type="entry name" value="PAS_fold"/>
</dbReference>
<keyword evidence="10" id="KW-1133">Transmembrane helix</keyword>
<keyword evidence="8" id="KW-0902">Two-component regulatory system</keyword>
<evidence type="ECO:0000256" key="7">
    <source>
        <dbReference type="ARBA" id="ARBA00022840"/>
    </source>
</evidence>
<dbReference type="GO" id="GO:0006355">
    <property type="term" value="P:regulation of DNA-templated transcription"/>
    <property type="evidence" value="ECO:0007669"/>
    <property type="project" value="InterPro"/>
</dbReference>
<dbReference type="InterPro" id="IPR011006">
    <property type="entry name" value="CheY-like_superfamily"/>
</dbReference>
<dbReference type="CDD" id="cd00130">
    <property type="entry name" value="PAS"/>
    <property type="match status" value="1"/>
</dbReference>
<dbReference type="InterPro" id="IPR035965">
    <property type="entry name" value="PAS-like_dom_sf"/>
</dbReference>
<dbReference type="SUPFAM" id="SSF55874">
    <property type="entry name" value="ATPase domain of HSP90 chaperone/DNA topoisomerase II/histidine kinase"/>
    <property type="match status" value="1"/>
</dbReference>
<protein>
    <recommendedName>
        <fullName evidence="2">histidine kinase</fullName>
        <ecNumber evidence="2">2.7.13.3</ecNumber>
    </recommendedName>
</protein>
<keyword evidence="7" id="KW-0067">ATP-binding</keyword>
<keyword evidence="6" id="KW-0418">Kinase</keyword>
<feature type="transmembrane region" description="Helical" evidence="10">
    <location>
        <begin position="46"/>
        <end position="63"/>
    </location>
</feature>
<dbReference type="PROSITE" id="PS50113">
    <property type="entry name" value="PAC"/>
    <property type="match status" value="1"/>
</dbReference>
<feature type="transmembrane region" description="Helical" evidence="10">
    <location>
        <begin position="211"/>
        <end position="232"/>
    </location>
</feature>
<evidence type="ECO:0000259" key="11">
    <source>
        <dbReference type="PROSITE" id="PS50109"/>
    </source>
</evidence>
<keyword evidence="3 9" id="KW-0597">Phosphoprotein</keyword>
<dbReference type="PROSITE" id="PS50112">
    <property type="entry name" value="PAS"/>
    <property type="match status" value="1"/>
</dbReference>
<dbReference type="InterPro" id="IPR001610">
    <property type="entry name" value="PAC"/>
</dbReference>
<dbReference type="InterPro" id="IPR003661">
    <property type="entry name" value="HisK_dim/P_dom"/>
</dbReference>
<dbReference type="InterPro" id="IPR003594">
    <property type="entry name" value="HATPase_dom"/>
</dbReference>
<feature type="domain" description="Response regulatory" evidence="12">
    <location>
        <begin position="792"/>
        <end position="907"/>
    </location>
</feature>
<dbReference type="GO" id="GO:0000155">
    <property type="term" value="F:phosphorelay sensor kinase activity"/>
    <property type="evidence" value="ECO:0007669"/>
    <property type="project" value="InterPro"/>
</dbReference>